<dbReference type="GO" id="GO:0005737">
    <property type="term" value="C:cytoplasm"/>
    <property type="evidence" value="ECO:0007669"/>
    <property type="project" value="TreeGrafter"/>
</dbReference>
<dbReference type="CDD" id="cd00614">
    <property type="entry name" value="CGS_like"/>
    <property type="match status" value="1"/>
</dbReference>
<dbReference type="Pfam" id="PF01053">
    <property type="entry name" value="Cys_Met_Meta_PP"/>
    <property type="match status" value="1"/>
</dbReference>
<dbReference type="InterPro" id="IPR015421">
    <property type="entry name" value="PyrdxlP-dep_Trfase_major"/>
</dbReference>
<feature type="modified residue" description="N6-(pyridoxal phosphate)lysine" evidence="3">
    <location>
        <position position="237"/>
    </location>
</feature>
<organism evidence="6 7">
    <name type="scientific">Lichenibacterium minor</name>
    <dbReference type="NCBI Taxonomy" id="2316528"/>
    <lineage>
        <taxon>Bacteria</taxon>
        <taxon>Pseudomonadati</taxon>
        <taxon>Pseudomonadota</taxon>
        <taxon>Alphaproteobacteria</taxon>
        <taxon>Hyphomicrobiales</taxon>
        <taxon>Lichenihabitantaceae</taxon>
        <taxon>Lichenibacterium</taxon>
    </lineage>
</organism>
<gene>
    <name evidence="6" type="ORF">D3273_15450</name>
</gene>
<dbReference type="InterPro" id="IPR015422">
    <property type="entry name" value="PyrdxlP-dep_Trfase_small"/>
</dbReference>
<protein>
    <submittedName>
        <fullName evidence="6">Cystathionine gamma-synthase family protein</fullName>
    </submittedName>
</protein>
<feature type="region of interest" description="Disordered" evidence="5">
    <location>
        <begin position="1"/>
        <end position="35"/>
    </location>
</feature>
<evidence type="ECO:0000256" key="4">
    <source>
        <dbReference type="RuleBase" id="RU362118"/>
    </source>
</evidence>
<evidence type="ECO:0000313" key="7">
    <source>
        <dbReference type="Proteomes" id="UP000290759"/>
    </source>
</evidence>
<dbReference type="NCBIfam" id="NF005455">
    <property type="entry name" value="PRK07049.1"/>
    <property type="match status" value="1"/>
</dbReference>
<dbReference type="OrthoDB" id="9805807at2"/>
<evidence type="ECO:0000256" key="2">
    <source>
        <dbReference type="ARBA" id="ARBA00022898"/>
    </source>
</evidence>
<dbReference type="PIRSF" id="PIRSF001434">
    <property type="entry name" value="CGS"/>
    <property type="match status" value="1"/>
</dbReference>
<evidence type="ECO:0000256" key="5">
    <source>
        <dbReference type="SAM" id="MobiDB-lite"/>
    </source>
</evidence>
<dbReference type="Proteomes" id="UP000290759">
    <property type="component" value="Unassembled WGS sequence"/>
</dbReference>
<dbReference type="Gene3D" id="3.90.1150.10">
    <property type="entry name" value="Aspartate Aminotransferase, domain 1"/>
    <property type="match status" value="1"/>
</dbReference>
<comment type="similarity">
    <text evidence="4">Belongs to the trans-sulfuration enzymes family.</text>
</comment>
<dbReference type="SUPFAM" id="SSF53383">
    <property type="entry name" value="PLP-dependent transferases"/>
    <property type="match status" value="1"/>
</dbReference>
<reference evidence="6 7" key="1">
    <citation type="submission" date="2018-12" db="EMBL/GenBank/DDBJ databases">
        <authorList>
            <person name="Grouzdev D.S."/>
            <person name="Krutkina M.S."/>
        </authorList>
    </citation>
    <scope>NUCLEOTIDE SEQUENCE [LARGE SCALE GENOMIC DNA]</scope>
    <source>
        <strain evidence="6 7">RmlP026</strain>
    </source>
</reference>
<comment type="cofactor">
    <cofactor evidence="1 4">
        <name>pyridoxal 5'-phosphate</name>
        <dbReference type="ChEBI" id="CHEBI:597326"/>
    </cofactor>
</comment>
<dbReference type="PANTHER" id="PTHR11808:SF86">
    <property type="entry name" value="METHIONINE GAMMA-LYASE"/>
    <property type="match status" value="1"/>
</dbReference>
<dbReference type="AlphaFoldDB" id="A0A4Q2U8A6"/>
<keyword evidence="2 3" id="KW-0663">Pyridoxal phosphate</keyword>
<name>A0A4Q2U8A6_9HYPH</name>
<dbReference type="EMBL" id="QYBB01000017">
    <property type="protein sequence ID" value="RYC31105.1"/>
    <property type="molecule type" value="Genomic_DNA"/>
</dbReference>
<reference evidence="6 7" key="2">
    <citation type="submission" date="2019-02" db="EMBL/GenBank/DDBJ databases">
        <title>'Lichenibacterium ramalinii' gen. nov. sp. nov., 'Lichenibacterium minor' gen. nov. sp. nov.</title>
        <authorList>
            <person name="Pankratov T."/>
        </authorList>
    </citation>
    <scope>NUCLEOTIDE SEQUENCE [LARGE SCALE GENOMIC DNA]</scope>
    <source>
        <strain evidence="6 7">RmlP026</strain>
    </source>
</reference>
<proteinExistence type="inferred from homology"/>
<dbReference type="GO" id="GO:0030170">
    <property type="term" value="F:pyridoxal phosphate binding"/>
    <property type="evidence" value="ECO:0007669"/>
    <property type="project" value="InterPro"/>
</dbReference>
<evidence type="ECO:0000256" key="1">
    <source>
        <dbReference type="ARBA" id="ARBA00001933"/>
    </source>
</evidence>
<dbReference type="Gene3D" id="3.40.640.10">
    <property type="entry name" value="Type I PLP-dependent aspartate aminotransferase-like (Major domain)"/>
    <property type="match status" value="1"/>
</dbReference>
<evidence type="ECO:0000256" key="3">
    <source>
        <dbReference type="PIRSR" id="PIRSR001434-2"/>
    </source>
</evidence>
<dbReference type="GO" id="GO:0019346">
    <property type="term" value="P:transsulfuration"/>
    <property type="evidence" value="ECO:0007669"/>
    <property type="project" value="InterPro"/>
</dbReference>
<dbReference type="FunFam" id="3.40.640.10:FF:000046">
    <property type="entry name" value="Cystathionine gamma-lyase"/>
    <property type="match status" value="1"/>
</dbReference>
<dbReference type="GO" id="GO:0016846">
    <property type="term" value="F:carbon-sulfur lyase activity"/>
    <property type="evidence" value="ECO:0007669"/>
    <property type="project" value="TreeGrafter"/>
</dbReference>
<comment type="caution">
    <text evidence="6">The sequence shown here is derived from an EMBL/GenBank/DDBJ whole genome shotgun (WGS) entry which is preliminary data.</text>
</comment>
<keyword evidence="7" id="KW-1185">Reference proteome</keyword>
<sequence>MTRSSDLPPDALHPDTLAVSHGYDPHRHHGAAKPPIYPSTTYMYRSASHAKDVHRAYFDGVPLPGGEEPGHIYSRLGHPNLDMVERRLAALDRAEDAAAFNSGMAAISAVMLSALRPGDAVVHGRPIYGGTDGLLTGLLAGFGVKSFGFGDGLDRDAVLSAARDAAAAGPLALIHLETPANPTGAVADIAMVASVAAEMGDRQGRRPLLVVDNTFLGPFLQCPLEHGADLTVTSLTKYAGGHSDLLAGGVSGARALVDPLKKLRTFLGTSLDPHVSATLLRSFETMGLRTARACANARAVADFLAAHPKVRSTSFLGHVDPESRAGAMLARQCAGTGSTFSFRLRGGEAEAFRMLDRLRVIRMAVSLGGTETLICHSATTTHYAVPRERREAGGVDDGTLRLSVGIEHPDDLVADLRQALEAA</sequence>
<accession>A0A4Q2U8A6</accession>
<dbReference type="PANTHER" id="PTHR11808">
    <property type="entry name" value="TRANS-SULFURATION ENZYME FAMILY MEMBER"/>
    <property type="match status" value="1"/>
</dbReference>
<dbReference type="InterPro" id="IPR015424">
    <property type="entry name" value="PyrdxlP-dep_Trfase"/>
</dbReference>
<dbReference type="RefSeq" id="WP_129227785.1">
    <property type="nucleotide sequence ID" value="NZ_QYBB01000017.1"/>
</dbReference>
<evidence type="ECO:0000313" key="6">
    <source>
        <dbReference type="EMBL" id="RYC31105.1"/>
    </source>
</evidence>
<dbReference type="InterPro" id="IPR000277">
    <property type="entry name" value="Cys/Met-Metab_PyrdxlP-dep_enz"/>
</dbReference>